<proteinExistence type="predicted"/>
<dbReference type="OrthoDB" id="21416at2759"/>
<feature type="repeat" description="ANK" evidence="3">
    <location>
        <begin position="844"/>
        <end position="876"/>
    </location>
</feature>
<dbReference type="Gene3D" id="3.40.50.300">
    <property type="entry name" value="P-loop containing nucleotide triphosphate hydrolases"/>
    <property type="match status" value="1"/>
</dbReference>
<sequence length="1982" mass="221518">MSESGSSDHARDFVLLERNGDSQDPDLKRIKIWLKPTDSDSPASEYRKHLHSHAAGTGEWIFETEQYRDWSQSDSVGNLWIRGIPGCGKSVVAATLTSRLQRLESPPVPVLFFFFREIIQTNRSPQSLVQDFCHKLIDHSPLLQATLKKLREDFPDELPFDKLWEALSTAMRAMEKIYCVVDALDEMELGHDQWLENFLNLGRQFPRSIKTTVTSRQVPHVEKHMFKTQLVDLRLDRRRLDRDISIYVSKRLENSELDLSPSDAEMIRTAICERGNGLFLYARLMLDELLRNPEDLQSRVHNLPHGLGDMYSDILCEHAASSGISSDLQRLILEWITHSARPLRLLELAAMIESSPERIYFGSDVKLAIKTSCGPLLEICEDGVIQIIHHSLTEFILNRDVEHIVMNNQNREFAVVDSQAVHRKIAHTCIDYLTSGRFQKWEPTEYRIHEPQERQSLFLQFYFLRYATLEWPFHAAKAGDDMELLAKLGDFCQDGNHDYESWNDIWRAGQGEDVPRRCSPLHVAAYTGLSNLAQYLLSQGADPDSKDDDGRTPMMYAVMKNHDKVVSILLQNNASRDEVVMDAYGIRKHSLLYYACKLNHTPVVRALISGGVDPMATDNQFRSSGTTFCDIVEKDLAYGVRFQISALGCACQNGHVEAVRELMKHVSPVDLCAGNLHLAARSGKAETVAALLENEHVRLTINDRDSDGNTPLYLAACIRSASTIQVLLDHGADITVRSLNRNSPPEPPMGMDPRFNFEASPSYTPLHGWAIGFPRDQSEFLEGQDMVPALDLLLQAGCDINAKDYRGRTTLFKWPHPHWADMFAEEFIATLLDRGADATVVDDEGQTPLHSLHERPFEKAVKLLVNAGVDINAQRKKDGLTVLMCTALMQNHTNPTVFHELKADFDLQDWEGNTAFHHYFRRSPAGNDCHLDTWLSFSNLQRQNDLGRTPLHEYMYRQGGCVDMEGKQLQPLLEMVKRGVSLETKDGLGRTALLIALMGTGGVSLQFVEELLRLGANVQAIDYQGKSALHYAFKPLRKHYVSKDETLDVIRCLIKAGANVHAVDHEGNTVFHDMVGHEPTTSYDNWFCIEEPARAAIEIGVPFQQANYRGRNALHVAAAMGNDHGYYVTKKVMTRLEFLLQPNMPFDVNARDNDEVTPLHLASAVSDTNSLILIENGADVQIKDRLGRTPLHFAARAGQSNVVGLLAEIYRQRSIDIDQRCSEKRSALHQAARSGNSEAVRILLQAGANASLADRLGRTPLHAAAEFEVITRAQRIQIQIESTPSAPAPRKGFSRTKPSDAFSRMQLIVLDEDGARCIQEVIRLLLAADANPSQVDANGHRPLDVAVMLGCSPAVDELKLSMDDLQSRSLDPIGESLLTVTESRVRNLVESTQVPEDCTRFFERVFSTGNERLAEAFVRNQPMKMDSGEKSPLCLLARWGFTSMMKRLLPCVEDLGGLVPSLLKHAAKRSLSNLAMLSLLVKYLPQNDTKVLSTLLGEFSGGLRWWHPRALSLLLEAGADPNVSLKDGLNPLLISLSPHREKDEGNRRYKWSNEIIDILLKHGADPDVVPEKGWLTPMAAAIRGRCSVETIQLLISHGAKVNVESHCLVNTAIDVHSYDALEVLLKAGANPNGNSRRIPLVNAAGWLDKGEAAMCLLLQYGADPLHPTEDGSSTAFHELCRDNRPIQLILETSVDLNVADGSGYTPLIRATNTYWWTKTHLAAMDLIEAGADVHAVDHTGSSALHYAASLGNLEVFQALLNKSVPLSARNNEGFTPLTTALNSYSAPELSYRKEVCTMINFLLDQGADPLSTLPDGRTALHCIAGMLMNYSNVNPQKQIEWDEGEDHFTSTYQLYQRFLDAGCDREARDNEGNTPIFFYATGPKSDIRSNEPPARPSNPEDYKEMFSEHDVHKVNYNGDSLLHAIALREEWICDADEAEGLFSTLVELGLSPWKENNSGQTALDIAAAHEKQEILALFARDD</sequence>
<dbReference type="PROSITE" id="PS50297">
    <property type="entry name" value="ANK_REP_REGION"/>
    <property type="match status" value="7"/>
</dbReference>
<evidence type="ECO:0000259" key="5">
    <source>
        <dbReference type="PROSITE" id="PS50837"/>
    </source>
</evidence>
<feature type="repeat" description="ANK" evidence="3">
    <location>
        <begin position="516"/>
        <end position="548"/>
    </location>
</feature>
<evidence type="ECO:0000313" key="7">
    <source>
        <dbReference type="Proteomes" id="UP001147782"/>
    </source>
</evidence>
<dbReference type="SUPFAM" id="SSF48403">
    <property type="entry name" value="Ankyrin repeat"/>
    <property type="match status" value="6"/>
</dbReference>
<dbReference type="Pfam" id="PF24883">
    <property type="entry name" value="NPHP3_N"/>
    <property type="match status" value="1"/>
</dbReference>
<keyword evidence="1" id="KW-0677">Repeat</keyword>
<feature type="repeat" description="ANK" evidence="3">
    <location>
        <begin position="587"/>
        <end position="619"/>
    </location>
</feature>
<dbReference type="PANTHER" id="PTHR24198">
    <property type="entry name" value="ANKYRIN REPEAT AND PROTEIN KINASE DOMAIN-CONTAINING PROTEIN"/>
    <property type="match status" value="1"/>
</dbReference>
<dbReference type="SUPFAM" id="SSF52540">
    <property type="entry name" value="P-loop containing nucleoside triphosphate hydrolases"/>
    <property type="match status" value="1"/>
</dbReference>
<dbReference type="PROSITE" id="PS50837">
    <property type="entry name" value="NACHT"/>
    <property type="match status" value="1"/>
</dbReference>
<dbReference type="GeneID" id="81434610"/>
<dbReference type="SMART" id="SM00248">
    <property type="entry name" value="ANK"/>
    <property type="match status" value="20"/>
</dbReference>
<dbReference type="InterPro" id="IPR056884">
    <property type="entry name" value="NPHP3-like_N"/>
</dbReference>
<dbReference type="Pfam" id="PF12796">
    <property type="entry name" value="Ank_2"/>
    <property type="match status" value="6"/>
</dbReference>
<feature type="region of interest" description="Disordered" evidence="4">
    <location>
        <begin position="1"/>
        <end position="24"/>
    </location>
</feature>
<evidence type="ECO:0000256" key="1">
    <source>
        <dbReference type="ARBA" id="ARBA00022737"/>
    </source>
</evidence>
<dbReference type="RefSeq" id="XP_056557645.1">
    <property type="nucleotide sequence ID" value="XM_056695433.1"/>
</dbReference>
<feature type="repeat" description="ANK" evidence="3">
    <location>
        <begin position="1739"/>
        <end position="1771"/>
    </location>
</feature>
<gene>
    <name evidence="6" type="ORF">N7496_002502</name>
</gene>
<organism evidence="6 7">
    <name type="scientific">Penicillium cataractarum</name>
    <dbReference type="NCBI Taxonomy" id="2100454"/>
    <lineage>
        <taxon>Eukaryota</taxon>
        <taxon>Fungi</taxon>
        <taxon>Dikarya</taxon>
        <taxon>Ascomycota</taxon>
        <taxon>Pezizomycotina</taxon>
        <taxon>Eurotiomycetes</taxon>
        <taxon>Eurotiomycetidae</taxon>
        <taxon>Eurotiales</taxon>
        <taxon>Aspergillaceae</taxon>
        <taxon>Penicillium</taxon>
    </lineage>
</organism>
<dbReference type="InterPro" id="IPR007111">
    <property type="entry name" value="NACHT_NTPase"/>
</dbReference>
<keyword evidence="2 3" id="KW-0040">ANK repeat</keyword>
<evidence type="ECO:0000256" key="4">
    <source>
        <dbReference type="SAM" id="MobiDB-lite"/>
    </source>
</evidence>
<keyword evidence="7" id="KW-1185">Reference proteome</keyword>
<dbReference type="EMBL" id="JAPZBS010000002">
    <property type="protein sequence ID" value="KAJ5380074.1"/>
    <property type="molecule type" value="Genomic_DNA"/>
</dbReference>
<feature type="repeat" description="ANK" evidence="3">
    <location>
        <begin position="707"/>
        <end position="739"/>
    </location>
</feature>
<dbReference type="InterPro" id="IPR002110">
    <property type="entry name" value="Ankyrin_rpt"/>
</dbReference>
<name>A0A9W9SMM9_9EURO</name>
<dbReference type="Gene3D" id="1.25.40.20">
    <property type="entry name" value="Ankyrin repeat-containing domain"/>
    <property type="match status" value="10"/>
</dbReference>
<reference evidence="6" key="1">
    <citation type="submission" date="2022-11" db="EMBL/GenBank/DDBJ databases">
        <authorList>
            <person name="Petersen C."/>
        </authorList>
    </citation>
    <scope>NUCLEOTIDE SEQUENCE</scope>
    <source>
        <strain evidence="6">IBT 29864</strain>
    </source>
</reference>
<dbReference type="Proteomes" id="UP001147782">
    <property type="component" value="Unassembled WGS sequence"/>
</dbReference>
<feature type="domain" description="NACHT" evidence="5">
    <location>
        <begin position="77"/>
        <end position="216"/>
    </location>
</feature>
<evidence type="ECO:0000256" key="2">
    <source>
        <dbReference type="ARBA" id="ARBA00023043"/>
    </source>
</evidence>
<evidence type="ECO:0000256" key="3">
    <source>
        <dbReference type="PROSITE-ProRule" id="PRU00023"/>
    </source>
</evidence>
<dbReference type="PROSITE" id="PS50088">
    <property type="entry name" value="ANK_REPEAT"/>
    <property type="match status" value="9"/>
</dbReference>
<dbReference type="PANTHER" id="PTHR24198:SF165">
    <property type="entry name" value="ANKYRIN REPEAT-CONTAINING PROTEIN-RELATED"/>
    <property type="match status" value="1"/>
</dbReference>
<feature type="repeat" description="ANK" evidence="3">
    <location>
        <begin position="1024"/>
        <end position="1065"/>
    </location>
</feature>
<dbReference type="InterPro" id="IPR027417">
    <property type="entry name" value="P-loop_NTPase"/>
</dbReference>
<feature type="repeat" description="ANK" evidence="3">
    <location>
        <begin position="549"/>
        <end position="575"/>
    </location>
</feature>
<feature type="repeat" description="ANK" evidence="3">
    <location>
        <begin position="1223"/>
        <end position="1255"/>
    </location>
</feature>
<comment type="caution">
    <text evidence="6">The sequence shown here is derived from an EMBL/GenBank/DDBJ whole genome shotgun (WGS) entry which is preliminary data.</text>
</comment>
<feature type="repeat" description="ANK" evidence="3">
    <location>
        <begin position="1186"/>
        <end position="1208"/>
    </location>
</feature>
<accession>A0A9W9SMM9</accession>
<dbReference type="InterPro" id="IPR036770">
    <property type="entry name" value="Ankyrin_rpt-contain_sf"/>
</dbReference>
<evidence type="ECO:0000313" key="6">
    <source>
        <dbReference type="EMBL" id="KAJ5380074.1"/>
    </source>
</evidence>
<protein>
    <recommendedName>
        <fullName evidence="5">NACHT domain-containing protein</fullName>
    </recommendedName>
</protein>
<reference evidence="6" key="2">
    <citation type="journal article" date="2023" name="IMA Fungus">
        <title>Comparative genomic study of the Penicillium genus elucidates a diverse pangenome and 15 lateral gene transfer events.</title>
        <authorList>
            <person name="Petersen C."/>
            <person name="Sorensen T."/>
            <person name="Nielsen M.R."/>
            <person name="Sondergaard T.E."/>
            <person name="Sorensen J.L."/>
            <person name="Fitzpatrick D.A."/>
            <person name="Frisvad J.C."/>
            <person name="Nielsen K.L."/>
        </authorList>
    </citation>
    <scope>NUCLEOTIDE SEQUENCE</scope>
    <source>
        <strain evidence="6">IBT 29864</strain>
    </source>
</reference>
<dbReference type="PRINTS" id="PR01415">
    <property type="entry name" value="ANKYRIN"/>
</dbReference>